<name>A0A9N7VFI5_PLEPL</name>
<proteinExistence type="predicted"/>
<accession>A0A9N7VFI5</accession>
<evidence type="ECO:0000313" key="3">
    <source>
        <dbReference type="Proteomes" id="UP001153269"/>
    </source>
</evidence>
<gene>
    <name evidence="2" type="ORF">PLEPLA_LOCUS39095</name>
</gene>
<sequence>MVVGKEKGDSGRKDKIRPSSLFSLRSSFTEERAESLSSVLSTGDHNSIMVWEKKTRSVCYSGHVLALIGRSASEDTSIRKPVSGEKKKKRKKKKKKKKEEAYSPQRLLHQRKQLQAPELKQHVVSLKRLNLSNSLVGLPRRDCVKKKKKKKKKKL</sequence>
<evidence type="ECO:0000313" key="2">
    <source>
        <dbReference type="EMBL" id="CAB1451401.1"/>
    </source>
</evidence>
<dbReference type="EMBL" id="CADEAL010004088">
    <property type="protein sequence ID" value="CAB1451401.1"/>
    <property type="molecule type" value="Genomic_DNA"/>
</dbReference>
<reference evidence="2" key="1">
    <citation type="submission" date="2020-03" db="EMBL/GenBank/DDBJ databases">
        <authorList>
            <person name="Weist P."/>
        </authorList>
    </citation>
    <scope>NUCLEOTIDE SEQUENCE</scope>
</reference>
<dbReference type="AlphaFoldDB" id="A0A9N7VFI5"/>
<feature type="compositionally biased region" description="Basic residues" evidence="1">
    <location>
        <begin position="86"/>
        <end position="97"/>
    </location>
</feature>
<evidence type="ECO:0000256" key="1">
    <source>
        <dbReference type="SAM" id="MobiDB-lite"/>
    </source>
</evidence>
<keyword evidence="3" id="KW-1185">Reference proteome</keyword>
<feature type="region of interest" description="Disordered" evidence="1">
    <location>
        <begin position="73"/>
        <end position="107"/>
    </location>
</feature>
<protein>
    <submittedName>
        <fullName evidence="2">Uncharacterized protein</fullName>
    </submittedName>
</protein>
<dbReference type="Proteomes" id="UP001153269">
    <property type="component" value="Unassembled WGS sequence"/>
</dbReference>
<comment type="caution">
    <text evidence="2">The sequence shown here is derived from an EMBL/GenBank/DDBJ whole genome shotgun (WGS) entry which is preliminary data.</text>
</comment>
<organism evidence="2 3">
    <name type="scientific">Pleuronectes platessa</name>
    <name type="common">European plaice</name>
    <dbReference type="NCBI Taxonomy" id="8262"/>
    <lineage>
        <taxon>Eukaryota</taxon>
        <taxon>Metazoa</taxon>
        <taxon>Chordata</taxon>
        <taxon>Craniata</taxon>
        <taxon>Vertebrata</taxon>
        <taxon>Euteleostomi</taxon>
        <taxon>Actinopterygii</taxon>
        <taxon>Neopterygii</taxon>
        <taxon>Teleostei</taxon>
        <taxon>Neoteleostei</taxon>
        <taxon>Acanthomorphata</taxon>
        <taxon>Carangaria</taxon>
        <taxon>Pleuronectiformes</taxon>
        <taxon>Pleuronectoidei</taxon>
        <taxon>Pleuronectidae</taxon>
        <taxon>Pleuronectes</taxon>
    </lineage>
</organism>
<feature type="compositionally biased region" description="Basic and acidic residues" evidence="1">
    <location>
        <begin position="73"/>
        <end position="85"/>
    </location>
</feature>